<name>A0A2N9JGH6_9ACTN</name>
<reference evidence="3 4" key="1">
    <citation type="submission" date="2018-02" db="EMBL/GenBank/DDBJ databases">
        <authorList>
            <person name="Cohen D.B."/>
            <person name="Kent A.D."/>
        </authorList>
    </citation>
    <scope>NUCLEOTIDE SEQUENCE [LARGE SCALE GENOMIC DNA]</scope>
    <source>
        <strain evidence="3">1</strain>
    </source>
</reference>
<dbReference type="AlphaFoldDB" id="A0A2N9JGH6"/>
<keyword evidence="4" id="KW-1185">Reference proteome</keyword>
<evidence type="ECO:0000259" key="2">
    <source>
        <dbReference type="Pfam" id="PF22552"/>
    </source>
</evidence>
<feature type="domain" description="TY-Chap central" evidence="1">
    <location>
        <begin position="181"/>
        <end position="310"/>
    </location>
</feature>
<organism evidence="3 4">
    <name type="scientific">Micropruina glycogenica</name>
    <dbReference type="NCBI Taxonomy" id="75385"/>
    <lineage>
        <taxon>Bacteria</taxon>
        <taxon>Bacillati</taxon>
        <taxon>Actinomycetota</taxon>
        <taxon>Actinomycetes</taxon>
        <taxon>Propionibacteriales</taxon>
        <taxon>Nocardioidaceae</taxon>
        <taxon>Micropruina</taxon>
    </lineage>
</organism>
<protein>
    <submittedName>
        <fullName evidence="3">Putative sensory transduction regulator</fullName>
    </submittedName>
</protein>
<dbReference type="Pfam" id="PF22551">
    <property type="entry name" value="TY-Chap1"/>
    <property type="match status" value="1"/>
</dbReference>
<evidence type="ECO:0000259" key="1">
    <source>
        <dbReference type="Pfam" id="PF22551"/>
    </source>
</evidence>
<dbReference type="Proteomes" id="UP000238164">
    <property type="component" value="Chromosome 1"/>
</dbReference>
<dbReference type="InterPro" id="IPR054344">
    <property type="entry name" value="TY-Chap_N"/>
</dbReference>
<dbReference type="InterPro" id="IPR054343">
    <property type="entry name" value="TY-Chap_M"/>
</dbReference>
<accession>A0A2N9JGH6</accession>
<evidence type="ECO:0000313" key="3">
    <source>
        <dbReference type="EMBL" id="SPD86639.1"/>
    </source>
</evidence>
<dbReference type="KEGG" id="mgg:MPLG2_1603"/>
<gene>
    <name evidence="3" type="ORF">MPLG2_1603</name>
</gene>
<proteinExistence type="predicted"/>
<feature type="domain" description="TY-Chap N-terminal" evidence="2">
    <location>
        <begin position="21"/>
        <end position="144"/>
    </location>
</feature>
<sequence>MDDPNNPSEVHAFDIDRSTDEAWTEFATRLGEVISHMDSGATLRIGSLATEHEGMSPFVLFRCEGVQDLVVEAAGNASLSEEFQLGTEQLEALEQRGWNPPNVDGAYPSENYWIVGNQEDAVELAERATDVLRNIYHVPHPAFLAPDQLAEILTPPGAREAPTTMFESDDMVAHVVSGKAELDRLIEAELTQLLGHQPLQDADGDFALRVGSTMVFVRATSDAQEVLVFSAVVHDVDGRSRAMEVLSDLNTEARFVRFMLIRDRVFVSLSIFGQPFVPAHLHQALRAVSVVSDEIDEHLASKLRGRTTFAGDG</sequence>
<dbReference type="SUPFAM" id="SSF69635">
    <property type="entry name" value="Type III secretory system chaperone-like"/>
    <property type="match status" value="1"/>
</dbReference>
<dbReference type="Gene3D" id="3.30.1460.10">
    <property type="match status" value="1"/>
</dbReference>
<evidence type="ECO:0000313" key="4">
    <source>
        <dbReference type="Proteomes" id="UP000238164"/>
    </source>
</evidence>
<dbReference type="EMBL" id="LT985188">
    <property type="protein sequence ID" value="SPD86639.1"/>
    <property type="molecule type" value="Genomic_DNA"/>
</dbReference>
<dbReference type="RefSeq" id="WP_231935899.1">
    <property type="nucleotide sequence ID" value="NZ_BAAAGO010000007.1"/>
</dbReference>
<dbReference type="Pfam" id="PF22552">
    <property type="entry name" value="TY-Chap3"/>
    <property type="match status" value="1"/>
</dbReference>